<evidence type="ECO:0000313" key="3">
    <source>
        <dbReference type="Proteomes" id="UP000267430"/>
    </source>
</evidence>
<dbReference type="Gene3D" id="1.20.120.450">
    <property type="entry name" value="dinb family like domain"/>
    <property type="match status" value="1"/>
</dbReference>
<sequence>MSELLFKQFELTRNNLLDEVSALNPAIFDIQPEGFNNTIHWHIGHVLTMAEQLVFGFPKESNNLPENYVGLFGYGTKPSDWQGEVPAVEQLVEQLKEQAVRLQQIDADRLQVELKEPFLGLTTFGEIANMTVFHEAYHLGQIHAMNRFISKKN</sequence>
<organism evidence="2 3">
    <name type="scientific">Peribacillus cavernae</name>
    <dbReference type="NCBI Taxonomy" id="1674310"/>
    <lineage>
        <taxon>Bacteria</taxon>
        <taxon>Bacillati</taxon>
        <taxon>Bacillota</taxon>
        <taxon>Bacilli</taxon>
        <taxon>Bacillales</taxon>
        <taxon>Bacillaceae</taxon>
        <taxon>Peribacillus</taxon>
    </lineage>
</organism>
<reference evidence="2 3" key="1">
    <citation type="submission" date="2018-12" db="EMBL/GenBank/DDBJ databases">
        <title>Bacillus chawlae sp. nov., Bacillus glennii sp. nov., and Bacillus saganii sp. nov. Isolated from the Vehicle Assembly Building at Kennedy Space Center where the Viking Spacecraft were Assembled.</title>
        <authorList>
            <person name="Seuylemezian A."/>
            <person name="Vaishampayan P."/>
        </authorList>
    </citation>
    <scope>NUCLEOTIDE SEQUENCE [LARGE SCALE GENOMIC DNA]</scope>
    <source>
        <strain evidence="2 3">L5</strain>
    </source>
</reference>
<evidence type="ECO:0000313" key="2">
    <source>
        <dbReference type="EMBL" id="RUQ29945.1"/>
    </source>
</evidence>
<dbReference type="InterPro" id="IPR034660">
    <property type="entry name" value="DinB/YfiT-like"/>
</dbReference>
<dbReference type="RefSeq" id="WP_126863966.1">
    <property type="nucleotide sequence ID" value="NZ_JAUSTX010000001.1"/>
</dbReference>
<accession>A0A3S0VL24</accession>
<protein>
    <submittedName>
        <fullName evidence="2">DinB family protein</fullName>
    </submittedName>
</protein>
<dbReference type="Proteomes" id="UP000267430">
    <property type="component" value="Unassembled WGS sequence"/>
</dbReference>
<evidence type="ECO:0000259" key="1">
    <source>
        <dbReference type="Pfam" id="PF12867"/>
    </source>
</evidence>
<feature type="domain" description="DinB-like" evidence="1">
    <location>
        <begin position="8"/>
        <end position="142"/>
    </location>
</feature>
<name>A0A3S0VL24_9BACI</name>
<keyword evidence="3" id="KW-1185">Reference proteome</keyword>
<dbReference type="Pfam" id="PF12867">
    <property type="entry name" value="DinB_2"/>
    <property type="match status" value="1"/>
</dbReference>
<proteinExistence type="predicted"/>
<dbReference type="SUPFAM" id="SSF109854">
    <property type="entry name" value="DinB/YfiT-like putative metalloenzymes"/>
    <property type="match status" value="1"/>
</dbReference>
<dbReference type="EMBL" id="RYZZ01000007">
    <property type="protein sequence ID" value="RUQ29945.1"/>
    <property type="molecule type" value="Genomic_DNA"/>
</dbReference>
<dbReference type="AlphaFoldDB" id="A0A3S0VL24"/>
<dbReference type="InterPro" id="IPR024775">
    <property type="entry name" value="DinB-like"/>
</dbReference>
<dbReference type="OrthoDB" id="4295522at2"/>
<gene>
    <name evidence="2" type="ORF">ELQ35_06190</name>
</gene>
<comment type="caution">
    <text evidence="2">The sequence shown here is derived from an EMBL/GenBank/DDBJ whole genome shotgun (WGS) entry which is preliminary data.</text>
</comment>